<dbReference type="SMART" id="SM00220">
    <property type="entry name" value="S_TKc"/>
    <property type="match status" value="1"/>
</dbReference>
<organism evidence="8 9">
    <name type="scientific">Coptis chinensis</name>
    <dbReference type="NCBI Taxonomy" id="261450"/>
    <lineage>
        <taxon>Eukaryota</taxon>
        <taxon>Viridiplantae</taxon>
        <taxon>Streptophyta</taxon>
        <taxon>Embryophyta</taxon>
        <taxon>Tracheophyta</taxon>
        <taxon>Spermatophyta</taxon>
        <taxon>Magnoliopsida</taxon>
        <taxon>Ranunculales</taxon>
        <taxon>Ranunculaceae</taxon>
        <taxon>Coptidoideae</taxon>
        <taxon>Coptis</taxon>
    </lineage>
</organism>
<dbReference type="InterPro" id="IPR052751">
    <property type="entry name" value="Plant_MAPKKK"/>
</dbReference>
<dbReference type="Proteomes" id="UP000631114">
    <property type="component" value="Unassembled WGS sequence"/>
</dbReference>
<dbReference type="PROSITE" id="PS00107">
    <property type="entry name" value="PROTEIN_KINASE_ATP"/>
    <property type="match status" value="1"/>
</dbReference>
<keyword evidence="1" id="KW-0808">Transferase</keyword>
<evidence type="ECO:0000313" key="8">
    <source>
        <dbReference type="EMBL" id="KAF9614652.1"/>
    </source>
</evidence>
<dbReference type="PROSITE" id="PS50011">
    <property type="entry name" value="PROTEIN_KINASE_DOM"/>
    <property type="match status" value="1"/>
</dbReference>
<dbReference type="PANTHER" id="PTHR48011">
    <property type="entry name" value="CCR4-NOT TRANSCRIPTIONAL COMPLEX SUBUNIT CAF120-RELATED"/>
    <property type="match status" value="1"/>
</dbReference>
<evidence type="ECO:0000256" key="4">
    <source>
        <dbReference type="ARBA" id="ARBA00022840"/>
    </source>
</evidence>
<evidence type="ECO:0000256" key="5">
    <source>
        <dbReference type="PROSITE-ProRule" id="PRU10141"/>
    </source>
</evidence>
<comment type="similarity">
    <text evidence="6">Belongs to the protein kinase superfamily.</text>
</comment>
<feature type="binding site" evidence="5">
    <location>
        <position position="46"/>
    </location>
    <ligand>
        <name>ATP</name>
        <dbReference type="ChEBI" id="CHEBI:30616"/>
    </ligand>
</feature>
<dbReference type="OrthoDB" id="25592at2759"/>
<dbReference type="Pfam" id="PF00069">
    <property type="entry name" value="Pkinase"/>
    <property type="match status" value="1"/>
</dbReference>
<protein>
    <recommendedName>
        <fullName evidence="7">Protein kinase domain-containing protein</fullName>
    </recommendedName>
</protein>
<dbReference type="GO" id="GO:0005524">
    <property type="term" value="F:ATP binding"/>
    <property type="evidence" value="ECO:0007669"/>
    <property type="project" value="UniProtKB-UniRule"/>
</dbReference>
<name>A0A835IDY4_9MAGN</name>
<dbReference type="GO" id="GO:0007165">
    <property type="term" value="P:signal transduction"/>
    <property type="evidence" value="ECO:0007669"/>
    <property type="project" value="TreeGrafter"/>
</dbReference>
<evidence type="ECO:0000256" key="6">
    <source>
        <dbReference type="RuleBase" id="RU000304"/>
    </source>
</evidence>
<evidence type="ECO:0000256" key="3">
    <source>
        <dbReference type="ARBA" id="ARBA00022777"/>
    </source>
</evidence>
<dbReference type="GO" id="GO:0004674">
    <property type="term" value="F:protein serine/threonine kinase activity"/>
    <property type="evidence" value="ECO:0007669"/>
    <property type="project" value="UniProtKB-KW"/>
</dbReference>
<evidence type="ECO:0000256" key="1">
    <source>
        <dbReference type="ARBA" id="ARBA00022679"/>
    </source>
</evidence>
<keyword evidence="6" id="KW-0723">Serine/threonine-protein kinase</keyword>
<dbReference type="SUPFAM" id="SSF56112">
    <property type="entry name" value="Protein kinase-like (PK-like)"/>
    <property type="match status" value="1"/>
</dbReference>
<feature type="domain" description="Protein kinase" evidence="7">
    <location>
        <begin position="11"/>
        <end position="259"/>
    </location>
</feature>
<dbReference type="Gene3D" id="1.10.510.10">
    <property type="entry name" value="Transferase(Phosphotransferase) domain 1"/>
    <property type="match status" value="1"/>
</dbReference>
<sequence length="409" mass="46303">MGIMFQENQYWRRGKMLGHGSFGMVHLAYTNPTKKTSGFPPVMAVKSTAYAEAEALMKESDILMELQGTLGDRIRECYSDFGVGLPEAEVKYFTPMILEGLKYIHEHEYVHRDIKPDNILLVSSSSGSSLTDIVPKITDFGLAERLDKEVKKDDEPLFLTGTAPYMAPESICRNEYKPHSDIWALGIVVLEMLTGEDAWSFDVEYDSEDSLMSRIGYSDELPSIPSSLSTEARDFVNRCLVKNTTHRWSVDELLSHPFLAVDNKKDGAEKKSRGKTEQGVILSPRTPLQPKWWISISSTNATYRVAASTEDLKLKDEKKRKITDEIKEDNIEKEAVEEVRKGEAALGEVLRPMTPLVPNDWWLSFGSLHAIYRPKDASKDTQFEVGKQRRIANEVKEVNFATLSFIPCY</sequence>
<evidence type="ECO:0000256" key="2">
    <source>
        <dbReference type="ARBA" id="ARBA00022741"/>
    </source>
</evidence>
<gene>
    <name evidence="8" type="ORF">IFM89_019629</name>
</gene>
<keyword evidence="3" id="KW-0418">Kinase</keyword>
<dbReference type="InterPro" id="IPR008271">
    <property type="entry name" value="Ser/Thr_kinase_AS"/>
</dbReference>
<keyword evidence="2 5" id="KW-0547">Nucleotide-binding</keyword>
<dbReference type="PANTHER" id="PTHR48011:SF56">
    <property type="entry name" value="PROTEIN KINASE DOMAIN-CONTAINING PROTEIN"/>
    <property type="match status" value="1"/>
</dbReference>
<dbReference type="AlphaFoldDB" id="A0A835IDY4"/>
<keyword evidence="9" id="KW-1185">Reference proteome</keyword>
<evidence type="ECO:0000259" key="7">
    <source>
        <dbReference type="PROSITE" id="PS50011"/>
    </source>
</evidence>
<reference evidence="8 9" key="1">
    <citation type="submission" date="2020-10" db="EMBL/GenBank/DDBJ databases">
        <title>The Coptis chinensis genome and diversification of protoberbering-type alkaloids.</title>
        <authorList>
            <person name="Wang B."/>
            <person name="Shu S."/>
            <person name="Song C."/>
            <person name="Liu Y."/>
        </authorList>
    </citation>
    <scope>NUCLEOTIDE SEQUENCE [LARGE SCALE GENOMIC DNA]</scope>
    <source>
        <strain evidence="8">HL-2020</strain>
        <tissue evidence="8">Leaf</tissue>
    </source>
</reference>
<dbReference type="InterPro" id="IPR011009">
    <property type="entry name" value="Kinase-like_dom_sf"/>
</dbReference>
<keyword evidence="4 5" id="KW-0067">ATP-binding</keyword>
<accession>A0A835IDY4</accession>
<evidence type="ECO:0000313" key="9">
    <source>
        <dbReference type="Proteomes" id="UP000631114"/>
    </source>
</evidence>
<proteinExistence type="inferred from homology"/>
<dbReference type="InterPro" id="IPR017441">
    <property type="entry name" value="Protein_kinase_ATP_BS"/>
</dbReference>
<dbReference type="InterPro" id="IPR000719">
    <property type="entry name" value="Prot_kinase_dom"/>
</dbReference>
<dbReference type="EMBL" id="JADFTS010000003">
    <property type="protein sequence ID" value="KAF9614652.1"/>
    <property type="molecule type" value="Genomic_DNA"/>
</dbReference>
<comment type="caution">
    <text evidence="8">The sequence shown here is derived from an EMBL/GenBank/DDBJ whole genome shotgun (WGS) entry which is preliminary data.</text>
</comment>
<dbReference type="PROSITE" id="PS00108">
    <property type="entry name" value="PROTEIN_KINASE_ST"/>
    <property type="match status" value="1"/>
</dbReference>